<dbReference type="Gene3D" id="3.40.30.10">
    <property type="entry name" value="Glutaredoxin"/>
    <property type="match status" value="1"/>
</dbReference>
<accession>A0AAJ0DJI6</accession>
<protein>
    <submittedName>
        <fullName evidence="1">Uncharacterized protein</fullName>
    </submittedName>
</protein>
<reference evidence="1" key="1">
    <citation type="submission" date="2023-04" db="EMBL/GenBank/DDBJ databases">
        <title>Black Yeasts Isolated from many extreme environments.</title>
        <authorList>
            <person name="Coleine C."/>
            <person name="Stajich J.E."/>
            <person name="Selbmann L."/>
        </authorList>
    </citation>
    <scope>NUCLEOTIDE SEQUENCE</scope>
    <source>
        <strain evidence="1">CCFEE 5312</strain>
    </source>
</reference>
<sequence>MSKVWDRRPFEYDEINVMQSQHSKWKALYEFDTPVLHLNATEENNQNFETTAAARKLMHRFTEQELETAMDETAESTK</sequence>
<dbReference type="EMBL" id="JAWDJX010000025">
    <property type="protein sequence ID" value="KAK3051598.1"/>
    <property type="molecule type" value="Genomic_DNA"/>
</dbReference>
<gene>
    <name evidence="1" type="ORF">LTR09_007253</name>
</gene>
<evidence type="ECO:0000313" key="2">
    <source>
        <dbReference type="Proteomes" id="UP001271007"/>
    </source>
</evidence>
<comment type="caution">
    <text evidence="1">The sequence shown here is derived from an EMBL/GenBank/DDBJ whole genome shotgun (WGS) entry which is preliminary data.</text>
</comment>
<dbReference type="Proteomes" id="UP001271007">
    <property type="component" value="Unassembled WGS sequence"/>
</dbReference>
<dbReference type="AlphaFoldDB" id="A0AAJ0DJI6"/>
<organism evidence="1 2">
    <name type="scientific">Extremus antarcticus</name>
    <dbReference type="NCBI Taxonomy" id="702011"/>
    <lineage>
        <taxon>Eukaryota</taxon>
        <taxon>Fungi</taxon>
        <taxon>Dikarya</taxon>
        <taxon>Ascomycota</taxon>
        <taxon>Pezizomycotina</taxon>
        <taxon>Dothideomycetes</taxon>
        <taxon>Dothideomycetidae</taxon>
        <taxon>Mycosphaerellales</taxon>
        <taxon>Extremaceae</taxon>
        <taxon>Extremus</taxon>
    </lineage>
</organism>
<keyword evidence="2" id="KW-1185">Reference proteome</keyword>
<name>A0AAJ0DJI6_9PEZI</name>
<proteinExistence type="predicted"/>
<evidence type="ECO:0000313" key="1">
    <source>
        <dbReference type="EMBL" id="KAK3051598.1"/>
    </source>
</evidence>